<feature type="compositionally biased region" description="Polar residues" evidence="1">
    <location>
        <begin position="36"/>
        <end position="54"/>
    </location>
</feature>
<feature type="region of interest" description="Disordered" evidence="1">
    <location>
        <begin position="145"/>
        <end position="178"/>
    </location>
</feature>
<feature type="compositionally biased region" description="Polar residues" evidence="1">
    <location>
        <begin position="286"/>
        <end position="300"/>
    </location>
</feature>
<protein>
    <recommendedName>
        <fullName evidence="4">RRM domain-containing protein</fullName>
    </recommendedName>
</protein>
<evidence type="ECO:0000256" key="1">
    <source>
        <dbReference type="SAM" id="MobiDB-lite"/>
    </source>
</evidence>
<organism evidence="2 3">
    <name type="scientific">Monilinia vaccinii-corymbosi</name>
    <dbReference type="NCBI Taxonomy" id="61207"/>
    <lineage>
        <taxon>Eukaryota</taxon>
        <taxon>Fungi</taxon>
        <taxon>Dikarya</taxon>
        <taxon>Ascomycota</taxon>
        <taxon>Pezizomycotina</taxon>
        <taxon>Leotiomycetes</taxon>
        <taxon>Helotiales</taxon>
        <taxon>Sclerotiniaceae</taxon>
        <taxon>Monilinia</taxon>
    </lineage>
</organism>
<reference evidence="2" key="1">
    <citation type="submission" date="2020-10" db="EMBL/GenBank/DDBJ databases">
        <title>Genome Sequence of Monilinia vaccinii-corymbosi Sheds Light on Mummy Berry Disease Infection of Blueberry and Mating Type.</title>
        <authorList>
            <person name="Yow A.G."/>
            <person name="Zhang Y."/>
            <person name="Bansal K."/>
            <person name="Eacker S.M."/>
            <person name="Sullivan S."/>
            <person name="Liachko I."/>
            <person name="Cubeta M.A."/>
            <person name="Rollins J.A."/>
            <person name="Ashrafi H."/>
        </authorList>
    </citation>
    <scope>NUCLEOTIDE SEQUENCE</scope>
    <source>
        <strain evidence="2">RL-1</strain>
    </source>
</reference>
<keyword evidence="3" id="KW-1185">Reference proteome</keyword>
<sequence>MDFIEGRPWYDDLKYPVSTEASSAKRRSRGREGSGAQLSPSLLSNVESKVTTKNPAPARFLSTHVQRLESIASQAEEDQDEENKHSKQARLSSTKPVQGSNSEDQKLHKTFPMRITFEEAMKSYSPPTKRSRWADMFESRLFDRTRTTPPGFFSSSSRKASPHSPLDNKVRRLSPAKSSDAIFSSDIVTKSNSPPKKTSASDDSKRFRAFLARSDNATPFFMSPTGTHQQFFHTGPSHHPGPSIISRGSNNSHPRNTSHPLLHSRSCNNVSLARGSLNSSRGSRSMNTNMDTSRTSSTGGTMWSLMDGSSESISQLTDHTQMSSNRSVLYHPAIPEATQILHGVSMMGPEPAQMNFSQTFLPEIRVSSENTLNHDMMALAITPPSPPVPMVMAPPLMAMNSMLHPPPDLSHLVNQFRPTNMLLRERGMIPDNSRQDTNYEGDDNHPDLLGLPDSVNCCMWIINIPPDVGHGEFMRILDCGAVAALSLVEPQGTHKTQAAKATFKKVAGGAELFRRARRGQGLRIGRHKIKVWYNDYGAYEWRGPETRFLEIEAPAVLDEHFWQDYFSSWCKYIVISIASLPCSRFGFALTRFEFVRIAGQAQTCFQAIQKDKLFLGQVKVQYGLDPFDI</sequence>
<feature type="region of interest" description="Disordered" evidence="1">
    <location>
        <begin position="185"/>
        <end position="204"/>
    </location>
</feature>
<evidence type="ECO:0008006" key="4">
    <source>
        <dbReference type="Google" id="ProtNLM"/>
    </source>
</evidence>
<accession>A0A8A3PLD1</accession>
<dbReference type="OrthoDB" id="3508416at2759"/>
<feature type="region of interest" description="Disordered" evidence="1">
    <location>
        <begin position="275"/>
        <end position="300"/>
    </location>
</feature>
<evidence type="ECO:0000313" key="2">
    <source>
        <dbReference type="EMBL" id="QSZ35741.1"/>
    </source>
</evidence>
<feature type="compositionally biased region" description="Low complexity" evidence="1">
    <location>
        <begin position="275"/>
        <end position="285"/>
    </location>
</feature>
<feature type="compositionally biased region" description="Polar residues" evidence="1">
    <location>
        <begin position="89"/>
        <end position="102"/>
    </location>
</feature>
<feature type="compositionally biased region" description="Low complexity" evidence="1">
    <location>
        <begin position="154"/>
        <end position="164"/>
    </location>
</feature>
<gene>
    <name evidence="2" type="ORF">DSL72_006863</name>
</gene>
<feature type="compositionally biased region" description="Polar residues" evidence="1">
    <location>
        <begin position="246"/>
        <end position="257"/>
    </location>
</feature>
<dbReference type="Proteomes" id="UP000672032">
    <property type="component" value="Chromosome 6"/>
</dbReference>
<feature type="compositionally biased region" description="Polar residues" evidence="1">
    <location>
        <begin position="186"/>
        <end position="198"/>
    </location>
</feature>
<name>A0A8A3PLD1_9HELO</name>
<proteinExistence type="predicted"/>
<feature type="region of interest" description="Disordered" evidence="1">
    <location>
        <begin position="14"/>
        <end position="111"/>
    </location>
</feature>
<feature type="region of interest" description="Disordered" evidence="1">
    <location>
        <begin position="234"/>
        <end position="257"/>
    </location>
</feature>
<evidence type="ECO:0000313" key="3">
    <source>
        <dbReference type="Proteomes" id="UP000672032"/>
    </source>
</evidence>
<dbReference type="EMBL" id="CP063410">
    <property type="protein sequence ID" value="QSZ35741.1"/>
    <property type="molecule type" value="Genomic_DNA"/>
</dbReference>
<dbReference type="AlphaFoldDB" id="A0A8A3PLD1"/>